<dbReference type="RefSeq" id="WP_087918136.1">
    <property type="nucleotide sequence ID" value="NZ_CP021780.1"/>
</dbReference>
<gene>
    <name evidence="8" type="ORF">B9T62_27305</name>
</gene>
<comment type="subcellular location">
    <subcellularLocation>
        <location evidence="1">Cell membrane</location>
        <topology evidence="1">Multi-pass membrane protein</topology>
    </subcellularLocation>
</comment>
<keyword evidence="5 6" id="KW-0472">Membrane</keyword>
<dbReference type="Pfam" id="PF13396">
    <property type="entry name" value="PLDc_N"/>
    <property type="match status" value="1"/>
</dbReference>
<keyword evidence="2" id="KW-1003">Cell membrane</keyword>
<dbReference type="Proteomes" id="UP000249890">
    <property type="component" value="Chromosome"/>
</dbReference>
<sequence>MDEINWKLIAPLLVLQALLAIIGLVSLSRAERVRGPKWMWMIIIVLGNIVGSISYFTIGRKEN</sequence>
<evidence type="ECO:0000256" key="4">
    <source>
        <dbReference type="ARBA" id="ARBA00022989"/>
    </source>
</evidence>
<evidence type="ECO:0000313" key="8">
    <source>
        <dbReference type="EMBL" id="ASA24150.1"/>
    </source>
</evidence>
<evidence type="ECO:0000256" key="1">
    <source>
        <dbReference type="ARBA" id="ARBA00004651"/>
    </source>
</evidence>
<keyword evidence="3 6" id="KW-0812">Transmembrane</keyword>
<dbReference type="GO" id="GO:0005886">
    <property type="term" value="C:plasma membrane"/>
    <property type="evidence" value="ECO:0007669"/>
    <property type="project" value="UniProtKB-SubCell"/>
</dbReference>
<protein>
    <submittedName>
        <fullName evidence="8">Transcriptional regulator</fullName>
    </submittedName>
</protein>
<accession>A0A2Z2KL64</accession>
<name>A0A2Z2KL64_9BACL</name>
<evidence type="ECO:0000256" key="6">
    <source>
        <dbReference type="SAM" id="Phobius"/>
    </source>
</evidence>
<feature type="transmembrane region" description="Helical" evidence="6">
    <location>
        <begin position="6"/>
        <end position="27"/>
    </location>
</feature>
<evidence type="ECO:0000256" key="2">
    <source>
        <dbReference type="ARBA" id="ARBA00022475"/>
    </source>
</evidence>
<dbReference type="InterPro" id="IPR027379">
    <property type="entry name" value="CLS_N"/>
</dbReference>
<dbReference type="KEGG" id="pdh:B9T62_27305"/>
<feature type="domain" description="Cardiolipin synthase N-terminal" evidence="7">
    <location>
        <begin position="19"/>
        <end position="60"/>
    </location>
</feature>
<proteinExistence type="predicted"/>
<evidence type="ECO:0000256" key="3">
    <source>
        <dbReference type="ARBA" id="ARBA00022692"/>
    </source>
</evidence>
<dbReference type="AlphaFoldDB" id="A0A2Z2KL64"/>
<dbReference type="OrthoDB" id="3243324at2"/>
<organism evidence="8 9">
    <name type="scientific">Paenibacillus donghaensis</name>
    <dbReference type="NCBI Taxonomy" id="414771"/>
    <lineage>
        <taxon>Bacteria</taxon>
        <taxon>Bacillati</taxon>
        <taxon>Bacillota</taxon>
        <taxon>Bacilli</taxon>
        <taxon>Bacillales</taxon>
        <taxon>Paenibacillaceae</taxon>
        <taxon>Paenibacillus</taxon>
    </lineage>
</organism>
<keyword evidence="9" id="KW-1185">Reference proteome</keyword>
<dbReference type="EMBL" id="CP021780">
    <property type="protein sequence ID" value="ASA24150.1"/>
    <property type="molecule type" value="Genomic_DNA"/>
</dbReference>
<evidence type="ECO:0000259" key="7">
    <source>
        <dbReference type="Pfam" id="PF13396"/>
    </source>
</evidence>
<feature type="transmembrane region" description="Helical" evidence="6">
    <location>
        <begin position="39"/>
        <end position="58"/>
    </location>
</feature>
<evidence type="ECO:0000256" key="5">
    <source>
        <dbReference type="ARBA" id="ARBA00023136"/>
    </source>
</evidence>
<evidence type="ECO:0000313" key="9">
    <source>
        <dbReference type="Proteomes" id="UP000249890"/>
    </source>
</evidence>
<reference evidence="8 9" key="1">
    <citation type="submission" date="2017-06" db="EMBL/GenBank/DDBJ databases">
        <title>Complete genome sequence of Paenibacillus donghaensis KCTC 13049T isolated from East Sea sediment, South Korea.</title>
        <authorList>
            <person name="Jung B.K."/>
            <person name="Hong S.-J."/>
            <person name="Shin J.-H."/>
        </authorList>
    </citation>
    <scope>NUCLEOTIDE SEQUENCE [LARGE SCALE GENOMIC DNA]</scope>
    <source>
        <strain evidence="8 9">KCTC 13049</strain>
    </source>
</reference>
<keyword evidence="4 6" id="KW-1133">Transmembrane helix</keyword>